<dbReference type="Pfam" id="PF03641">
    <property type="entry name" value="Lysine_decarbox"/>
    <property type="match status" value="1"/>
</dbReference>
<comment type="similarity">
    <text evidence="1">Belongs to the LOG family.</text>
</comment>
<dbReference type="Proteomes" id="UP000177130">
    <property type="component" value="Unassembled WGS sequence"/>
</dbReference>
<dbReference type="InterPro" id="IPR031100">
    <property type="entry name" value="LOG_fam"/>
</dbReference>
<dbReference type="EC" id="3.2.2.n1" evidence="1"/>
<sequence>MPNRKKDDLFEFEIHTMTRKEMQEAMHRRLRKIYNEFLNAFEFIKKYPKSATFFGSARASENDFYYQKARHLSERISKELGYTIFSGGGGGIMEAGNRGAFEAGGKTVGLNIRLPHQQQRNKYTLKTIEISYFFVRKVALSFAAEAYIFFPGGYGTLDEFFEIVTLIQTGKIPKVPLILFGNEYWGKLNSFLKDTVYSSYKAIDEKDLELFTITEDEDLILKKIATSPERTPLPSSEDANLPLAIKQ</sequence>
<evidence type="ECO:0000256" key="1">
    <source>
        <dbReference type="RuleBase" id="RU363015"/>
    </source>
</evidence>
<dbReference type="GO" id="GO:0009691">
    <property type="term" value="P:cytokinin biosynthetic process"/>
    <property type="evidence" value="ECO:0007669"/>
    <property type="project" value="UniProtKB-UniRule"/>
</dbReference>
<gene>
    <name evidence="2" type="ORF">A3C72_00245</name>
</gene>
<proteinExistence type="inferred from homology"/>
<organism evidence="2 3">
    <name type="scientific">Candidatus Taylorbacteria bacterium RIFCSPHIGHO2_02_FULL_43_32b</name>
    <dbReference type="NCBI Taxonomy" id="1802306"/>
    <lineage>
        <taxon>Bacteria</taxon>
        <taxon>Candidatus Tayloriibacteriota</taxon>
    </lineage>
</organism>
<comment type="caution">
    <text evidence="2">The sequence shown here is derived from an EMBL/GenBank/DDBJ whole genome shotgun (WGS) entry which is preliminary data.</text>
</comment>
<dbReference type="GO" id="GO:0005829">
    <property type="term" value="C:cytosol"/>
    <property type="evidence" value="ECO:0007669"/>
    <property type="project" value="TreeGrafter"/>
</dbReference>
<keyword evidence="1" id="KW-0203">Cytokinin biosynthesis</keyword>
<dbReference type="PANTHER" id="PTHR43393:SF2">
    <property type="entry name" value="CYTOKININ RIBOSIDE 5'-MONOPHOSPHATE PHOSPHORIBOHYDROLASE"/>
    <property type="match status" value="1"/>
</dbReference>
<dbReference type="Gene3D" id="3.40.50.450">
    <property type="match status" value="1"/>
</dbReference>
<protein>
    <recommendedName>
        <fullName evidence="1">Cytokinin riboside 5'-monophosphate phosphoribohydrolase</fullName>
        <ecNumber evidence="1">3.2.2.n1</ecNumber>
    </recommendedName>
</protein>
<dbReference type="AlphaFoldDB" id="A0A1G2MHK1"/>
<dbReference type="InterPro" id="IPR005269">
    <property type="entry name" value="LOG"/>
</dbReference>
<dbReference type="InterPro" id="IPR052341">
    <property type="entry name" value="LOG_family_nucleotidases"/>
</dbReference>
<dbReference type="GO" id="GO:0016787">
    <property type="term" value="F:hydrolase activity"/>
    <property type="evidence" value="ECO:0007669"/>
    <property type="project" value="UniProtKB-KW"/>
</dbReference>
<accession>A0A1G2MHK1</accession>
<evidence type="ECO:0000313" key="3">
    <source>
        <dbReference type="Proteomes" id="UP000177130"/>
    </source>
</evidence>
<keyword evidence="1" id="KW-0378">Hydrolase</keyword>
<reference evidence="2 3" key="1">
    <citation type="journal article" date="2016" name="Nat. Commun.">
        <title>Thousands of microbial genomes shed light on interconnected biogeochemical processes in an aquifer system.</title>
        <authorList>
            <person name="Anantharaman K."/>
            <person name="Brown C.T."/>
            <person name="Hug L.A."/>
            <person name="Sharon I."/>
            <person name="Castelle C.J."/>
            <person name="Probst A.J."/>
            <person name="Thomas B.C."/>
            <person name="Singh A."/>
            <person name="Wilkins M.J."/>
            <person name="Karaoz U."/>
            <person name="Brodie E.L."/>
            <person name="Williams K.H."/>
            <person name="Hubbard S.S."/>
            <person name="Banfield J.F."/>
        </authorList>
    </citation>
    <scope>NUCLEOTIDE SEQUENCE [LARGE SCALE GENOMIC DNA]</scope>
</reference>
<dbReference type="SUPFAM" id="SSF102405">
    <property type="entry name" value="MCP/YpsA-like"/>
    <property type="match status" value="1"/>
</dbReference>
<dbReference type="NCBIfam" id="TIGR00730">
    <property type="entry name" value="Rossman fold protein, TIGR00730 family"/>
    <property type="match status" value="1"/>
</dbReference>
<dbReference type="EMBL" id="MHRK01000052">
    <property type="protein sequence ID" value="OHA22511.1"/>
    <property type="molecule type" value="Genomic_DNA"/>
</dbReference>
<name>A0A1G2MHK1_9BACT</name>
<dbReference type="PANTHER" id="PTHR43393">
    <property type="entry name" value="CYTOKININ RIBOSIDE 5'-MONOPHOSPHATE PHOSPHORIBOHYDROLASE"/>
    <property type="match status" value="1"/>
</dbReference>
<dbReference type="STRING" id="1802306.A3C72_00245"/>
<evidence type="ECO:0000313" key="2">
    <source>
        <dbReference type="EMBL" id="OHA22511.1"/>
    </source>
</evidence>